<keyword evidence="6 11" id="KW-0833">Ubl conjugation pathway</keyword>
<dbReference type="RefSeq" id="XP_001305149.1">
    <property type="nucleotide sequence ID" value="XM_001305148.1"/>
</dbReference>
<dbReference type="GO" id="GO:0071596">
    <property type="term" value="P:ubiquitin-dependent protein catabolic process via the N-end rule pathway"/>
    <property type="evidence" value="ECO:0000318"/>
    <property type="project" value="GO_Central"/>
</dbReference>
<dbReference type="InterPro" id="IPR044046">
    <property type="entry name" value="E3_ligase_UBR-like_C"/>
</dbReference>
<dbReference type="SMR" id="A2FSA3"/>
<dbReference type="GO" id="GO:0005737">
    <property type="term" value="C:cytoplasm"/>
    <property type="evidence" value="ECO:0000318"/>
    <property type="project" value="GO_Central"/>
</dbReference>
<dbReference type="Pfam" id="PF02207">
    <property type="entry name" value="zf-UBR"/>
    <property type="match status" value="1"/>
</dbReference>
<sequence>MFNLYHQDDPYKDELEDIEEALLGSRFSDFDEMEDFYRSKYPSSKCNNSWFKDCLSFNCEECRLSSNSCICYDCFRHSNHEGHHVKCHINQSGNCDCGDTNFWKEESFCTKHHKQSEHPEALLTEQEQSDFFIAFSTAALFLQDAPNSGALTIIRWLKRFTTFGDPVLRCFSMAICPACTVELHLRLHSDALTALLALESSIVNEIYFDRTFLPYLLSELPKILKAPIRDENENIAGFFFHCYSSVIIDIFLRDSSWISSVREALFALYDLYSRVTNCHSYTQSAISSFISEYQSFIQRIVQKPEVTDEQKRMLGDVYIDYLELFPYRVNFNRIPTGDKVDDDEEDPTIVHLLTLCYIDYCTITLAPYLDKERMLISLYKLHKKQPISDNNCPANPENTVHLMQVLCVSTYIALVDAKEFRPIFENAAKKLDVSLDDFCSVIASLPMRAFVGHYYSEKNFFARNATIISIAFRVLHSDNCIKDIWVPMFGMVQICAGIMSTEKFLELVDSTFAVERDDADYIHFLTTISLQRLGFDYSDLNFLKILTFIMIRIRPIPLHYVLNRLYINTSVVDINKEIREICNKFESDDVFVRLKDENFLPYYNSFFNLPLLREMIQVFTSKNKASLFPLTVDSDYNDLKLLRYICTKKWNYAAENLMLKNDTDMIHFLMPVFVLKHQKSAEIIKDEPKKEIFETDLKELFMTKQEGKLFKMISQLGIPGEEFLRRINVGEIKMNEDTINEKKKIAREMRLKAIAEMQRQQSSFLGNIDDESSDDENMDEDICPICQQPNDLKSQDIVGFPVLATYGPTETYGFNFTIPQIRYFPCNHHLHRKCVPAMLFDCPLDRGHCNAICPLIPDDVDECNITNSNLANACFEFLDNIHADIRNALDGIINEIAVLEFRHLINPNCFMGYNFTGLRNIWRVIRLVIKYDHLYSDPPEVIETESGPRELPEYYCHEIFYSLACLENQDYKDIKKFTLELLKSHNEMNPVVLRRLAIFYQFILKIELVKQNEMKDVDWDEVLDINNLLDFFEIKDENDRKQFLNYKDSTNRVSLKIRLPKTIIDFMEPPFEINIANKIQTYLVLDGNNAGEIVSANQLSRLLMNPFNLLIDVSADRLSSVLVFGHKSYYALPSPYINDYGDEDIGMTQGFILKLDQQRFEKLLDIWFSAKYARIIYLDGL</sequence>
<keyword evidence="15" id="KW-1185">Reference proteome</keyword>
<reference evidence="14" key="2">
    <citation type="journal article" date="2007" name="Science">
        <title>Draft genome sequence of the sexually transmitted pathogen Trichomonas vaginalis.</title>
        <authorList>
            <person name="Carlton J.M."/>
            <person name="Hirt R.P."/>
            <person name="Silva J.C."/>
            <person name="Delcher A.L."/>
            <person name="Schatz M."/>
            <person name="Zhao Q."/>
            <person name="Wortman J.R."/>
            <person name="Bidwell S.L."/>
            <person name="Alsmark U.C.M."/>
            <person name="Besteiro S."/>
            <person name="Sicheritz-Ponten T."/>
            <person name="Noel C.J."/>
            <person name="Dacks J.B."/>
            <person name="Foster P.G."/>
            <person name="Simillion C."/>
            <person name="Van de Peer Y."/>
            <person name="Miranda-Saavedra D."/>
            <person name="Barton G.J."/>
            <person name="Westrop G.D."/>
            <person name="Mueller S."/>
            <person name="Dessi D."/>
            <person name="Fiori P.L."/>
            <person name="Ren Q."/>
            <person name="Paulsen I."/>
            <person name="Zhang H."/>
            <person name="Bastida-Corcuera F.D."/>
            <person name="Simoes-Barbosa A."/>
            <person name="Brown M.T."/>
            <person name="Hayes R.D."/>
            <person name="Mukherjee M."/>
            <person name="Okumura C.Y."/>
            <person name="Schneider R."/>
            <person name="Smith A.J."/>
            <person name="Vanacova S."/>
            <person name="Villalvazo M."/>
            <person name="Haas B.J."/>
            <person name="Pertea M."/>
            <person name="Feldblyum T.V."/>
            <person name="Utterback T.R."/>
            <person name="Shu C.L."/>
            <person name="Osoegawa K."/>
            <person name="de Jong P.J."/>
            <person name="Hrdy I."/>
            <person name="Horvathova L."/>
            <person name="Zubacova Z."/>
            <person name="Dolezal P."/>
            <person name="Malik S.B."/>
            <person name="Logsdon J.M. Jr."/>
            <person name="Henze K."/>
            <person name="Gupta A."/>
            <person name="Wang C.C."/>
            <person name="Dunne R.L."/>
            <person name="Upcroft J.A."/>
            <person name="Upcroft P."/>
            <person name="White O."/>
            <person name="Salzberg S.L."/>
            <person name="Tang P."/>
            <person name="Chiu C.-H."/>
            <person name="Lee Y.-S."/>
            <person name="Embley T.M."/>
            <person name="Coombs G.H."/>
            <person name="Mottram J.C."/>
            <person name="Tachezy J."/>
            <person name="Fraser-Liggett C.M."/>
            <person name="Johnson P.J."/>
        </authorList>
    </citation>
    <scope>NUCLEOTIDE SEQUENCE [LARGE SCALE GENOMIC DNA]</scope>
    <source>
        <strain evidence="14">G3</strain>
    </source>
</reference>
<evidence type="ECO:0000256" key="11">
    <source>
        <dbReference type="RuleBase" id="RU366018"/>
    </source>
</evidence>
<dbReference type="GO" id="GO:0061630">
    <property type="term" value="F:ubiquitin protein ligase activity"/>
    <property type="evidence" value="ECO:0000318"/>
    <property type="project" value="GO_Central"/>
</dbReference>
<dbReference type="Gene3D" id="2.10.110.30">
    <property type="match status" value="1"/>
</dbReference>
<dbReference type="KEGG" id="tva:4749928"/>
<dbReference type="PANTHER" id="PTHR21497">
    <property type="entry name" value="UBIQUITIN LIGASE E3 ALPHA-RELATED"/>
    <property type="match status" value="1"/>
</dbReference>
<keyword evidence="3 11" id="KW-0808">Transferase</keyword>
<evidence type="ECO:0000256" key="2">
    <source>
        <dbReference type="ARBA" id="ARBA00004906"/>
    </source>
</evidence>
<feature type="zinc finger region" description="UBR-type" evidence="10">
    <location>
        <begin position="44"/>
        <end position="114"/>
    </location>
</feature>
<evidence type="ECO:0000256" key="7">
    <source>
        <dbReference type="ARBA" id="ARBA00022833"/>
    </source>
</evidence>
<dbReference type="PROSITE" id="PS50089">
    <property type="entry name" value="ZF_RING_2"/>
    <property type="match status" value="1"/>
</dbReference>
<name>A2FSA3_TRIV3</name>
<organism evidence="14 15">
    <name type="scientific">Trichomonas vaginalis (strain ATCC PRA-98 / G3)</name>
    <dbReference type="NCBI Taxonomy" id="412133"/>
    <lineage>
        <taxon>Eukaryota</taxon>
        <taxon>Metamonada</taxon>
        <taxon>Parabasalia</taxon>
        <taxon>Trichomonadida</taxon>
        <taxon>Trichomonadidae</taxon>
        <taxon>Trichomonas</taxon>
    </lineage>
</organism>
<evidence type="ECO:0000259" key="12">
    <source>
        <dbReference type="PROSITE" id="PS50089"/>
    </source>
</evidence>
<comment type="pathway">
    <text evidence="2 11">Protein modification; protein ubiquitination.</text>
</comment>
<dbReference type="GO" id="GO:0000151">
    <property type="term" value="C:ubiquitin ligase complex"/>
    <property type="evidence" value="ECO:0000318"/>
    <property type="project" value="GO_Central"/>
</dbReference>
<comment type="catalytic activity">
    <reaction evidence="1 11">
        <text>S-ubiquitinyl-[E2 ubiquitin-conjugating enzyme]-L-cysteine + [acceptor protein]-L-lysine = [E2 ubiquitin-conjugating enzyme]-L-cysteine + N(6)-ubiquitinyl-[acceptor protein]-L-lysine.</text>
        <dbReference type="EC" id="2.3.2.27"/>
    </reaction>
</comment>
<dbReference type="STRING" id="5722.A2FSA3"/>
<dbReference type="VEuPathDB" id="TrichDB:TVAG_132640"/>
<dbReference type="Pfam" id="PF18995">
    <property type="entry name" value="PRT6_C"/>
    <property type="match status" value="1"/>
</dbReference>
<protein>
    <recommendedName>
        <fullName evidence="11">E3 ubiquitin-protein ligase</fullName>
        <ecNumber evidence="11">2.3.2.27</ecNumber>
    </recommendedName>
</protein>
<keyword evidence="4 11" id="KW-0479">Metal-binding</keyword>
<dbReference type="SMART" id="SM00396">
    <property type="entry name" value="ZnF_UBR1"/>
    <property type="match status" value="1"/>
</dbReference>
<feature type="domain" description="UBR-type" evidence="13">
    <location>
        <begin position="44"/>
        <end position="114"/>
    </location>
</feature>
<dbReference type="FunFam" id="2.10.110.30:FF:000002">
    <property type="entry name" value="Putative e3 ubiquitin-protein ligase ubr3"/>
    <property type="match status" value="1"/>
</dbReference>
<evidence type="ECO:0000313" key="15">
    <source>
        <dbReference type="Proteomes" id="UP000001542"/>
    </source>
</evidence>
<evidence type="ECO:0000313" key="14">
    <source>
        <dbReference type="EMBL" id="EAX92219.1"/>
    </source>
</evidence>
<dbReference type="InParanoid" id="A2FSA3"/>
<evidence type="ECO:0000256" key="10">
    <source>
        <dbReference type="PROSITE-ProRule" id="PRU00508"/>
    </source>
</evidence>
<dbReference type="UniPathway" id="UPA00143"/>
<dbReference type="CDD" id="cd19670">
    <property type="entry name" value="UBR-box_UBR1_2_3"/>
    <property type="match status" value="1"/>
</dbReference>
<dbReference type="SMART" id="SM00184">
    <property type="entry name" value="RING"/>
    <property type="match status" value="1"/>
</dbReference>
<evidence type="ECO:0000256" key="1">
    <source>
        <dbReference type="ARBA" id="ARBA00000900"/>
    </source>
</evidence>
<dbReference type="GO" id="GO:0008270">
    <property type="term" value="F:zinc ion binding"/>
    <property type="evidence" value="ECO:0007669"/>
    <property type="project" value="UniProtKB-UniRule"/>
</dbReference>
<proteinExistence type="inferred from homology"/>
<dbReference type="InterPro" id="IPR001841">
    <property type="entry name" value="Znf_RING"/>
</dbReference>
<accession>A2FSA3</accession>
<dbReference type="eggNOG" id="KOG1139">
    <property type="taxonomic scope" value="Eukaryota"/>
</dbReference>
<dbReference type="VEuPathDB" id="TrichDB:TVAGG3_0210070"/>
<feature type="domain" description="RING-type" evidence="12">
    <location>
        <begin position="783"/>
        <end position="846"/>
    </location>
</feature>
<comment type="similarity">
    <text evidence="8 11">Belongs to the E3 ubiquitin-protein ligase UBR1-like family.</text>
</comment>
<evidence type="ECO:0000256" key="5">
    <source>
        <dbReference type="ARBA" id="ARBA00022771"/>
    </source>
</evidence>
<comment type="function">
    <text evidence="11">Ubiquitin ligase protein which is a component of the N-end rule pathway. Recognizes and binds to proteins bearing specific N-terminal residues that are destabilizing according to the N-end rule, leading to their ubiquitination and subsequent degradation.</text>
</comment>
<evidence type="ECO:0000256" key="3">
    <source>
        <dbReference type="ARBA" id="ARBA00022679"/>
    </source>
</evidence>
<evidence type="ECO:0000256" key="4">
    <source>
        <dbReference type="ARBA" id="ARBA00022723"/>
    </source>
</evidence>
<dbReference type="PROSITE" id="PS51157">
    <property type="entry name" value="ZF_UBR"/>
    <property type="match status" value="1"/>
</dbReference>
<dbReference type="PANTHER" id="PTHR21497:SF24">
    <property type="entry name" value="E3 UBIQUITIN-PROTEIN LIGASE UBR1"/>
    <property type="match status" value="1"/>
</dbReference>
<dbReference type="OrthoDB" id="15304at2759"/>
<dbReference type="EMBL" id="DS113981">
    <property type="protein sequence ID" value="EAX92219.1"/>
    <property type="molecule type" value="Genomic_DNA"/>
</dbReference>
<reference evidence="14" key="1">
    <citation type="submission" date="2006-10" db="EMBL/GenBank/DDBJ databases">
        <authorList>
            <person name="Amadeo P."/>
            <person name="Zhao Q."/>
            <person name="Wortman J."/>
            <person name="Fraser-Liggett C."/>
            <person name="Carlton J."/>
        </authorList>
    </citation>
    <scope>NUCLEOTIDE SEQUENCE</scope>
    <source>
        <strain evidence="14">G3</strain>
    </source>
</reference>
<dbReference type="GO" id="GO:0016567">
    <property type="term" value="P:protein ubiquitination"/>
    <property type="evidence" value="ECO:0000318"/>
    <property type="project" value="GO_Central"/>
</dbReference>
<evidence type="ECO:0000256" key="6">
    <source>
        <dbReference type="ARBA" id="ARBA00022786"/>
    </source>
</evidence>
<keyword evidence="5 9" id="KW-0863">Zinc-finger</keyword>
<evidence type="ECO:0000256" key="9">
    <source>
        <dbReference type="PROSITE-ProRule" id="PRU00175"/>
    </source>
</evidence>
<dbReference type="InterPro" id="IPR003126">
    <property type="entry name" value="Znf_UBR"/>
</dbReference>
<evidence type="ECO:0000256" key="8">
    <source>
        <dbReference type="ARBA" id="ARBA00046341"/>
    </source>
</evidence>
<evidence type="ECO:0000259" key="13">
    <source>
        <dbReference type="PROSITE" id="PS51157"/>
    </source>
</evidence>
<dbReference type="EC" id="2.3.2.27" evidence="11"/>
<dbReference type="AlphaFoldDB" id="A2FSA3"/>
<dbReference type="InterPro" id="IPR039164">
    <property type="entry name" value="UBR1-like"/>
</dbReference>
<keyword evidence="7 11" id="KW-0862">Zinc</keyword>
<dbReference type="Proteomes" id="UP000001542">
    <property type="component" value="Unassembled WGS sequence"/>
</dbReference>
<gene>
    <name evidence="14" type="ORF">TVAG_132640</name>
</gene>